<accession>A0A0L0G9G7</accession>
<proteinExistence type="predicted"/>
<organism evidence="2 3">
    <name type="scientific">Sphaeroforma arctica JP610</name>
    <dbReference type="NCBI Taxonomy" id="667725"/>
    <lineage>
        <taxon>Eukaryota</taxon>
        <taxon>Ichthyosporea</taxon>
        <taxon>Ichthyophonida</taxon>
        <taxon>Sphaeroforma</taxon>
    </lineage>
</organism>
<dbReference type="RefSeq" id="XP_014159456.1">
    <property type="nucleotide sequence ID" value="XM_014303981.1"/>
</dbReference>
<dbReference type="EMBL" id="KQ241696">
    <property type="protein sequence ID" value="KNC85554.1"/>
    <property type="molecule type" value="Genomic_DNA"/>
</dbReference>
<evidence type="ECO:0000313" key="2">
    <source>
        <dbReference type="EMBL" id="KNC85554.1"/>
    </source>
</evidence>
<feature type="signal peptide" evidence="1">
    <location>
        <begin position="1"/>
        <end position="32"/>
    </location>
</feature>
<reference evidence="2 3" key="1">
    <citation type="submission" date="2011-02" db="EMBL/GenBank/DDBJ databases">
        <title>The Genome Sequence of Sphaeroforma arctica JP610.</title>
        <authorList>
            <consortium name="The Broad Institute Genome Sequencing Platform"/>
            <person name="Russ C."/>
            <person name="Cuomo C."/>
            <person name="Young S.K."/>
            <person name="Zeng Q."/>
            <person name="Gargeya S."/>
            <person name="Alvarado L."/>
            <person name="Berlin A."/>
            <person name="Chapman S.B."/>
            <person name="Chen Z."/>
            <person name="Freedman E."/>
            <person name="Gellesch M."/>
            <person name="Goldberg J."/>
            <person name="Griggs A."/>
            <person name="Gujja S."/>
            <person name="Heilman E."/>
            <person name="Heiman D."/>
            <person name="Howarth C."/>
            <person name="Mehta T."/>
            <person name="Neiman D."/>
            <person name="Pearson M."/>
            <person name="Roberts A."/>
            <person name="Saif S."/>
            <person name="Shea T."/>
            <person name="Shenoy N."/>
            <person name="Sisk P."/>
            <person name="Stolte C."/>
            <person name="Sykes S."/>
            <person name="White J."/>
            <person name="Yandava C."/>
            <person name="Burger G."/>
            <person name="Gray M.W."/>
            <person name="Holland P.W.H."/>
            <person name="King N."/>
            <person name="Lang F.B.F."/>
            <person name="Roger A.J."/>
            <person name="Ruiz-Trillo I."/>
            <person name="Haas B."/>
            <person name="Nusbaum C."/>
            <person name="Birren B."/>
        </authorList>
    </citation>
    <scope>NUCLEOTIDE SEQUENCE [LARGE SCALE GENOMIC DNA]</scope>
    <source>
        <strain evidence="2 3">JP610</strain>
    </source>
</reference>
<feature type="chain" id="PRO_5005539123" evidence="1">
    <location>
        <begin position="33"/>
        <end position="112"/>
    </location>
</feature>
<name>A0A0L0G9G7_9EUKA</name>
<keyword evidence="1" id="KW-0732">Signal</keyword>
<dbReference type="GeneID" id="25902780"/>
<sequence length="112" mass="11981">MNAHFQTCKAIAIGYALLCAAHLLDLITEIQGEIKILPLLKVLKGVVVSAFIAKSLTDGHQSFDSCTKTKGNDTDKLVNGLKNMDGALGKMKNGIFIMAAVTAVQAIQTMFE</sequence>
<dbReference type="AlphaFoldDB" id="A0A0L0G9G7"/>
<gene>
    <name evidence="2" type="ORF">SARC_02276</name>
</gene>
<keyword evidence="3" id="KW-1185">Reference proteome</keyword>
<protein>
    <submittedName>
        <fullName evidence="2">Uncharacterized protein</fullName>
    </submittedName>
</protein>
<evidence type="ECO:0000256" key="1">
    <source>
        <dbReference type="SAM" id="SignalP"/>
    </source>
</evidence>
<dbReference type="Proteomes" id="UP000054560">
    <property type="component" value="Unassembled WGS sequence"/>
</dbReference>
<evidence type="ECO:0000313" key="3">
    <source>
        <dbReference type="Proteomes" id="UP000054560"/>
    </source>
</evidence>